<evidence type="ECO:0000313" key="2">
    <source>
        <dbReference type="EMBL" id="SDF32461.1"/>
    </source>
</evidence>
<keyword evidence="1" id="KW-1133">Transmembrane helix</keyword>
<keyword evidence="1" id="KW-0472">Membrane</keyword>
<feature type="transmembrane region" description="Helical" evidence="1">
    <location>
        <begin position="186"/>
        <end position="214"/>
    </location>
</feature>
<gene>
    <name evidence="2" type="ORF">SAMN04488117_103336</name>
</gene>
<protein>
    <submittedName>
        <fullName evidence="2">Uncharacterized membrane protein</fullName>
    </submittedName>
</protein>
<evidence type="ECO:0000256" key="1">
    <source>
        <dbReference type="SAM" id="Phobius"/>
    </source>
</evidence>
<feature type="transmembrane region" description="Helical" evidence="1">
    <location>
        <begin position="119"/>
        <end position="137"/>
    </location>
</feature>
<accession>A0A1G7K653</accession>
<dbReference type="Proteomes" id="UP000182284">
    <property type="component" value="Unassembled WGS sequence"/>
</dbReference>
<dbReference type="EMBL" id="FNBL01000003">
    <property type="protein sequence ID" value="SDF32461.1"/>
    <property type="molecule type" value="Genomic_DNA"/>
</dbReference>
<sequence>MELLDHLKFFTSLDALAVGYLLLAWFGIGYVIERPLGSRISTSVLVANYRKQWMIQMITRQPRIFDATILGTLREGTSFFASACLIAIGGGLAAISNAKKLSDVAQNLALDAPEIIWEVKILLALLFITSAFLKFIWSNRLFGYCGVVMASVPNDKNDPLALPRAQKAGDLNITAARAFNGGLRGIYFALGSLGWLLGPVGLLVSTTLTLFILLRREFASTSREILLRDEG</sequence>
<dbReference type="Pfam" id="PF04654">
    <property type="entry name" value="DUF599"/>
    <property type="match status" value="1"/>
</dbReference>
<feature type="transmembrane region" description="Helical" evidence="1">
    <location>
        <begin position="12"/>
        <end position="32"/>
    </location>
</feature>
<dbReference type="AlphaFoldDB" id="A0A1G7K653"/>
<keyword evidence="1" id="KW-0812">Transmembrane</keyword>
<name>A0A1G7K653_9RHOB</name>
<proteinExistence type="predicted"/>
<dbReference type="OrthoDB" id="9806874at2"/>
<reference evidence="2 3" key="1">
    <citation type="submission" date="2016-10" db="EMBL/GenBank/DDBJ databases">
        <authorList>
            <person name="de Groot N.N."/>
        </authorList>
    </citation>
    <scope>NUCLEOTIDE SEQUENCE [LARGE SCALE GENOMIC DNA]</scope>
    <source>
        <strain evidence="2 3">DSM 27375</strain>
    </source>
</reference>
<evidence type="ECO:0000313" key="3">
    <source>
        <dbReference type="Proteomes" id="UP000182284"/>
    </source>
</evidence>
<dbReference type="InterPro" id="IPR006747">
    <property type="entry name" value="DUF599"/>
</dbReference>
<organism evidence="2 3">
    <name type="scientific">Celeribacter baekdonensis</name>
    <dbReference type="NCBI Taxonomy" id="875171"/>
    <lineage>
        <taxon>Bacteria</taxon>
        <taxon>Pseudomonadati</taxon>
        <taxon>Pseudomonadota</taxon>
        <taxon>Alphaproteobacteria</taxon>
        <taxon>Rhodobacterales</taxon>
        <taxon>Roseobacteraceae</taxon>
        <taxon>Celeribacter</taxon>
    </lineage>
</organism>
<feature type="transmembrane region" description="Helical" evidence="1">
    <location>
        <begin position="79"/>
        <end position="98"/>
    </location>
</feature>